<dbReference type="InterPro" id="IPR013751">
    <property type="entry name" value="ACP_syn_III_N"/>
</dbReference>
<organism evidence="6">
    <name type="scientific">Tolypothrix bouteillei VB521301</name>
    <dbReference type="NCBI Taxonomy" id="1479485"/>
    <lineage>
        <taxon>Bacteria</taxon>
        <taxon>Bacillati</taxon>
        <taxon>Cyanobacteriota</taxon>
        <taxon>Cyanophyceae</taxon>
        <taxon>Nostocales</taxon>
        <taxon>Tolypothrichaceae</taxon>
        <taxon>Tolypothrix</taxon>
    </lineage>
</organism>
<dbReference type="EMBL" id="JHEG04000001">
    <property type="protein sequence ID" value="KAF3887517.1"/>
    <property type="molecule type" value="Genomic_DNA"/>
</dbReference>
<dbReference type="InterPro" id="IPR013747">
    <property type="entry name" value="ACP_syn_III_C"/>
</dbReference>
<reference evidence="6" key="1">
    <citation type="journal article" date="2015" name="Genome Announc.">
        <title>Draft Genome Sequence of Tolypothrix boutellei Strain VB521301.</title>
        <authorList>
            <person name="Chandrababunaidu M.M."/>
            <person name="Singh D."/>
            <person name="Sen D."/>
            <person name="Bhan S."/>
            <person name="Das S."/>
            <person name="Gupta A."/>
            <person name="Adhikary S.P."/>
            <person name="Tripathy S."/>
        </authorList>
    </citation>
    <scope>NUCLEOTIDE SEQUENCE</scope>
    <source>
        <strain evidence="6">VB521301</strain>
    </source>
</reference>
<evidence type="ECO:0000256" key="2">
    <source>
        <dbReference type="ARBA" id="ARBA00023315"/>
    </source>
</evidence>
<dbReference type="EMBL" id="JHEG02000043">
    <property type="protein sequence ID" value="KIE11648.1"/>
    <property type="molecule type" value="Genomic_DNA"/>
</dbReference>
<dbReference type="InterPro" id="IPR016039">
    <property type="entry name" value="Thiolase-like"/>
</dbReference>
<feature type="domain" description="Beta-ketoacyl-[acyl-carrier-protein] synthase III N-terminal" evidence="4">
    <location>
        <begin position="110"/>
        <end position="188"/>
    </location>
</feature>
<accession>A0A0C1R7I5</accession>
<dbReference type="GO" id="GO:0004315">
    <property type="term" value="F:3-oxoacyl-[acyl-carrier-protein] synthase activity"/>
    <property type="evidence" value="ECO:0007669"/>
    <property type="project" value="UniProtKB-EC"/>
</dbReference>
<gene>
    <name evidence="6" type="ORF">DA73_0214150</name>
    <name evidence="5" type="ORF">DA73_0400020020</name>
</gene>
<protein>
    <submittedName>
        <fullName evidence="6">3-oxoacyl-ACP synthase</fullName>
        <ecNumber evidence="6">2.3.1.41</ecNumber>
    </submittedName>
    <submittedName>
        <fullName evidence="5">Beta-ketoacyl-ACP synthase III</fullName>
    </submittedName>
</protein>
<dbReference type="NCBIfam" id="NF006829">
    <property type="entry name" value="PRK09352.1"/>
    <property type="match status" value="1"/>
</dbReference>
<reference evidence="5" key="2">
    <citation type="submission" date="2019-11" db="EMBL/GenBank/DDBJ databases">
        <title>Improved Assembly of Tolypothrix boutellei genome.</title>
        <authorList>
            <person name="Sarangi A.N."/>
            <person name="Mukherjee M."/>
            <person name="Ghosh S."/>
            <person name="Singh D."/>
            <person name="Das A."/>
            <person name="Kant S."/>
            <person name="Prusty A."/>
            <person name="Tripathy S."/>
        </authorList>
    </citation>
    <scope>NUCLEOTIDE SEQUENCE</scope>
    <source>
        <strain evidence="5">VB521301</strain>
    </source>
</reference>
<proteinExistence type="predicted"/>
<dbReference type="GO" id="GO:0044550">
    <property type="term" value="P:secondary metabolite biosynthetic process"/>
    <property type="evidence" value="ECO:0007669"/>
    <property type="project" value="TreeGrafter"/>
</dbReference>
<dbReference type="Proteomes" id="UP000029738">
    <property type="component" value="Unassembled WGS sequence"/>
</dbReference>
<dbReference type="GO" id="GO:0006633">
    <property type="term" value="P:fatty acid biosynthetic process"/>
    <property type="evidence" value="ECO:0007669"/>
    <property type="project" value="InterPro"/>
</dbReference>
<dbReference type="Gene3D" id="3.40.47.10">
    <property type="match status" value="1"/>
</dbReference>
<dbReference type="AlphaFoldDB" id="A0A0C1R7I5"/>
<name>A0A0C1R7I5_9CYAN</name>
<evidence type="ECO:0000259" key="4">
    <source>
        <dbReference type="Pfam" id="PF08545"/>
    </source>
</evidence>
<comment type="caution">
    <text evidence="6">The sequence shown here is derived from an EMBL/GenBank/DDBJ whole genome shotgun (WGS) entry which is preliminary data.</text>
</comment>
<dbReference type="Pfam" id="PF08545">
    <property type="entry name" value="ACP_syn_III"/>
    <property type="match status" value="1"/>
</dbReference>
<feature type="domain" description="Beta-ketoacyl-[acyl-carrier-protein] synthase III C-terminal" evidence="3">
    <location>
        <begin position="241"/>
        <end position="330"/>
    </location>
</feature>
<dbReference type="RefSeq" id="WP_038081074.1">
    <property type="nucleotide sequence ID" value="NZ_JHEG04000001.1"/>
</dbReference>
<keyword evidence="2 6" id="KW-0012">Acyltransferase</keyword>
<evidence type="ECO:0000259" key="3">
    <source>
        <dbReference type="Pfam" id="PF08541"/>
    </source>
</evidence>
<keyword evidence="7" id="KW-1185">Reference proteome</keyword>
<dbReference type="STRING" id="1479485.DA73_0214150"/>
<evidence type="ECO:0000256" key="1">
    <source>
        <dbReference type="ARBA" id="ARBA00022679"/>
    </source>
</evidence>
<sequence>MNVRKIKILSTGKYLPKKQVTAKELEFRLGLEEGWIEKKSGVLVRHFVEDETASVMGAYAAKNALEEAGLSFSDIDCLICTNGSPEQAIPCTAALVQEQLGALNSGIPAFDINSTCLSFIVGLDTISYLIQAGRYQRVLIVATEVATGLNWQDKESCTLFGDGAAAAIIAKSNEQENCKILSARIETYSRGAHFTECKGGGNKHHPKDFAGNPEYFLFKMDGKAVYRLASEITPDFIRRLLQDAGLKMSDIKMVIPHQASLMAMRLMRKQLDIPEEKVMVIAHNHGNTIAASVPMALHESIVQGKIQRGDRIMLLGTSAGFSIGGIILEY</sequence>
<dbReference type="NCBIfam" id="NF005541">
    <property type="entry name" value="PRK07204.1"/>
    <property type="match status" value="1"/>
</dbReference>
<dbReference type="Pfam" id="PF08541">
    <property type="entry name" value="ACP_syn_III_C"/>
    <property type="match status" value="1"/>
</dbReference>
<evidence type="ECO:0000313" key="6">
    <source>
        <dbReference type="EMBL" id="KIE11648.1"/>
    </source>
</evidence>
<dbReference type="CDD" id="cd00830">
    <property type="entry name" value="KAS_III"/>
    <property type="match status" value="1"/>
</dbReference>
<evidence type="ECO:0000313" key="7">
    <source>
        <dbReference type="Proteomes" id="UP000029738"/>
    </source>
</evidence>
<dbReference type="SUPFAM" id="SSF53901">
    <property type="entry name" value="Thiolase-like"/>
    <property type="match status" value="1"/>
</dbReference>
<dbReference type="OrthoDB" id="9815506at2"/>
<keyword evidence="1 6" id="KW-0808">Transferase</keyword>
<dbReference type="PANTHER" id="PTHR34069:SF2">
    <property type="entry name" value="BETA-KETOACYL-[ACYL-CARRIER-PROTEIN] SYNTHASE III"/>
    <property type="match status" value="1"/>
</dbReference>
<dbReference type="PANTHER" id="PTHR34069">
    <property type="entry name" value="3-OXOACYL-[ACYL-CARRIER-PROTEIN] SYNTHASE 3"/>
    <property type="match status" value="1"/>
</dbReference>
<dbReference type="EC" id="2.3.1.41" evidence="6"/>
<evidence type="ECO:0000313" key="5">
    <source>
        <dbReference type="EMBL" id="KAF3887517.1"/>
    </source>
</evidence>